<comment type="caution">
    <text evidence="1">The sequence shown here is derived from an EMBL/GenBank/DDBJ whole genome shotgun (WGS) entry which is preliminary data.</text>
</comment>
<protein>
    <submittedName>
        <fullName evidence="1">Uncharacterized protein</fullName>
    </submittedName>
</protein>
<keyword evidence="2" id="KW-1185">Reference proteome</keyword>
<organism evidence="1 2">
    <name type="scientific">Cardiocondyla obscurior</name>
    <dbReference type="NCBI Taxonomy" id="286306"/>
    <lineage>
        <taxon>Eukaryota</taxon>
        <taxon>Metazoa</taxon>
        <taxon>Ecdysozoa</taxon>
        <taxon>Arthropoda</taxon>
        <taxon>Hexapoda</taxon>
        <taxon>Insecta</taxon>
        <taxon>Pterygota</taxon>
        <taxon>Neoptera</taxon>
        <taxon>Endopterygota</taxon>
        <taxon>Hymenoptera</taxon>
        <taxon>Apocrita</taxon>
        <taxon>Aculeata</taxon>
        <taxon>Formicoidea</taxon>
        <taxon>Formicidae</taxon>
        <taxon>Myrmicinae</taxon>
        <taxon>Cardiocondyla</taxon>
    </lineage>
</organism>
<proteinExistence type="predicted"/>
<accession>A0AAW2G9X6</accession>
<dbReference type="Proteomes" id="UP001430953">
    <property type="component" value="Unassembled WGS sequence"/>
</dbReference>
<evidence type="ECO:0000313" key="1">
    <source>
        <dbReference type="EMBL" id="KAL0124285.1"/>
    </source>
</evidence>
<name>A0AAW2G9X6_9HYME</name>
<reference evidence="1 2" key="1">
    <citation type="submission" date="2023-03" db="EMBL/GenBank/DDBJ databases">
        <title>High recombination rates correlate with genetic variation in Cardiocondyla obscurior ants.</title>
        <authorList>
            <person name="Errbii M."/>
        </authorList>
    </citation>
    <scope>NUCLEOTIDE SEQUENCE [LARGE SCALE GENOMIC DNA]</scope>
    <source>
        <strain evidence="1">Alpha-2009</strain>
        <tissue evidence="1">Whole body</tissue>
    </source>
</reference>
<evidence type="ECO:0000313" key="2">
    <source>
        <dbReference type="Proteomes" id="UP001430953"/>
    </source>
</evidence>
<dbReference type="EMBL" id="JADYXP020000005">
    <property type="protein sequence ID" value="KAL0124285.1"/>
    <property type="molecule type" value="Genomic_DNA"/>
</dbReference>
<sequence>MATMNVLMKMPLAINPHNNTGIFRPEVLGKWLLNHFRTRKKSNECMMEAVRETEGIDEGFRIIHLKIGSKEEHVGDIDARSVITELHGQ</sequence>
<gene>
    <name evidence="1" type="ORF">PUN28_006260</name>
</gene>
<dbReference type="AlphaFoldDB" id="A0AAW2G9X6"/>